<dbReference type="KEGG" id="ccro:CMC5_005120"/>
<dbReference type="PANTHER" id="PTHR30137:SF20">
    <property type="entry name" value="N-ACETYL-S-ALKYLCYSTEINE MONOOXYGENASE"/>
    <property type="match status" value="1"/>
</dbReference>
<evidence type="ECO:0000313" key="5">
    <source>
        <dbReference type="Proteomes" id="UP000067626"/>
    </source>
</evidence>
<dbReference type="PANTHER" id="PTHR30137">
    <property type="entry name" value="LUCIFERASE-LIKE MONOOXYGENASE"/>
    <property type="match status" value="1"/>
</dbReference>
<evidence type="ECO:0000256" key="1">
    <source>
        <dbReference type="ARBA" id="ARBA00007789"/>
    </source>
</evidence>
<evidence type="ECO:0000256" key="2">
    <source>
        <dbReference type="ARBA" id="ARBA00074555"/>
    </source>
</evidence>
<reference evidence="4 5" key="1">
    <citation type="submission" date="2015-07" db="EMBL/GenBank/DDBJ databases">
        <title>Genome analysis of myxobacterium Chondromyces crocatus Cm c5 reveals a high potential for natural compound synthesis and the genetic basis for the loss of fruiting body formation.</title>
        <authorList>
            <person name="Zaburannyi N."/>
            <person name="Bunk B."/>
            <person name="Maier J."/>
            <person name="Overmann J."/>
            <person name="Mueller R."/>
        </authorList>
    </citation>
    <scope>NUCLEOTIDE SEQUENCE [LARGE SCALE GENOMIC DNA]</scope>
    <source>
        <strain evidence="4 5">Cm c5</strain>
    </source>
</reference>
<dbReference type="Pfam" id="PF00296">
    <property type="entry name" value="Bac_luciferase"/>
    <property type="match status" value="1"/>
</dbReference>
<organism evidence="4 5">
    <name type="scientific">Chondromyces crocatus</name>
    <dbReference type="NCBI Taxonomy" id="52"/>
    <lineage>
        <taxon>Bacteria</taxon>
        <taxon>Pseudomonadati</taxon>
        <taxon>Myxococcota</taxon>
        <taxon>Polyangia</taxon>
        <taxon>Polyangiales</taxon>
        <taxon>Polyangiaceae</taxon>
        <taxon>Chondromyces</taxon>
    </lineage>
</organism>
<gene>
    <name evidence="4" type="ORF">CMC5_005120</name>
</gene>
<dbReference type="InterPro" id="IPR019949">
    <property type="entry name" value="CmoO-like"/>
</dbReference>
<dbReference type="OrthoDB" id="9780518at2"/>
<comment type="similarity">
    <text evidence="1">To bacterial alkanal monooxygenase alpha and beta chains.</text>
</comment>
<dbReference type="AlphaFoldDB" id="A0A0K1E6B5"/>
<sequence length="339" mass="36346">MDLSLSVLDQSPIRAGSTAAQAIAETLALARVADRLGYRRYWLAEHHSAGGFAGSAPEILIGRVAMETRRIRVGSGGVMLPNYSPLKVAECFRMLELLYPGRVDLGLGRAAGGMPRAAKALGTSDLEGEAFAEKLRLLLDFLVDRVPQGHPFHRVHAVPRGVRAPEVWLLGSGVESAERAAALGISFCYAHFFAPGGEEAMAVYRRRFQPSPWLEAPRGAIAVSVMCAESVDEARRLATPSACWATRLVQGEGGTFPTPDEVETQRPGWSADEAALIEARLDQGIGGTPAEVRAALRTMAAAYGVDEVAIVTIAPDAATRRRSYEQLAEAFGLDAQRPD</sequence>
<dbReference type="STRING" id="52.CMC5_005120"/>
<dbReference type="InterPro" id="IPR050766">
    <property type="entry name" value="Bact_Lucif_Oxidored"/>
</dbReference>
<dbReference type="GO" id="GO:0005829">
    <property type="term" value="C:cytosol"/>
    <property type="evidence" value="ECO:0007669"/>
    <property type="project" value="TreeGrafter"/>
</dbReference>
<dbReference type="NCBIfam" id="TIGR03558">
    <property type="entry name" value="oxido_grp_1"/>
    <property type="match status" value="1"/>
</dbReference>
<dbReference type="InterPro" id="IPR036661">
    <property type="entry name" value="Luciferase-like_sf"/>
</dbReference>
<protein>
    <recommendedName>
        <fullName evidence="2">Luciferase-like monooxygenase</fullName>
    </recommendedName>
</protein>
<dbReference type="GO" id="GO:0016705">
    <property type="term" value="F:oxidoreductase activity, acting on paired donors, with incorporation or reduction of molecular oxygen"/>
    <property type="evidence" value="ECO:0007669"/>
    <property type="project" value="InterPro"/>
</dbReference>
<dbReference type="Gene3D" id="3.20.20.30">
    <property type="entry name" value="Luciferase-like domain"/>
    <property type="match status" value="1"/>
</dbReference>
<accession>A0A0K1E6B5</accession>
<dbReference type="Proteomes" id="UP000067626">
    <property type="component" value="Chromosome"/>
</dbReference>
<evidence type="ECO:0000313" key="4">
    <source>
        <dbReference type="EMBL" id="AKT36399.1"/>
    </source>
</evidence>
<dbReference type="InterPro" id="IPR011251">
    <property type="entry name" value="Luciferase-like_dom"/>
</dbReference>
<feature type="domain" description="Luciferase-like" evidence="3">
    <location>
        <begin position="6"/>
        <end position="305"/>
    </location>
</feature>
<name>A0A0K1E6B5_CHOCO</name>
<dbReference type="RefSeq" id="WP_050428921.1">
    <property type="nucleotide sequence ID" value="NZ_CP012159.1"/>
</dbReference>
<keyword evidence="5" id="KW-1185">Reference proteome</keyword>
<dbReference type="PATRIC" id="fig|52.7.peg.547"/>
<dbReference type="SUPFAM" id="SSF51679">
    <property type="entry name" value="Bacterial luciferase-like"/>
    <property type="match status" value="1"/>
</dbReference>
<proteinExistence type="predicted"/>
<dbReference type="EMBL" id="CP012159">
    <property type="protein sequence ID" value="AKT36399.1"/>
    <property type="molecule type" value="Genomic_DNA"/>
</dbReference>
<evidence type="ECO:0000259" key="3">
    <source>
        <dbReference type="Pfam" id="PF00296"/>
    </source>
</evidence>
<dbReference type="FunFam" id="3.20.20.30:FF:000002">
    <property type="entry name" value="LLM class flavin-dependent oxidoreductase"/>
    <property type="match status" value="1"/>
</dbReference>